<dbReference type="AlphaFoldDB" id="A0A8H6JY62"/>
<dbReference type="Pfam" id="PF26639">
    <property type="entry name" value="Het-6_barrel"/>
    <property type="match status" value="1"/>
</dbReference>
<accession>A0A8H6JY62</accession>
<dbReference type="InterPro" id="IPR052895">
    <property type="entry name" value="HetReg/Transcr_Mod"/>
</dbReference>
<evidence type="ECO:0008006" key="3">
    <source>
        <dbReference type="Google" id="ProtNLM"/>
    </source>
</evidence>
<dbReference type="EMBL" id="WIGM01000588">
    <property type="protein sequence ID" value="KAF6820841.1"/>
    <property type="molecule type" value="Genomic_DNA"/>
</dbReference>
<dbReference type="PANTHER" id="PTHR24148:SF64">
    <property type="entry name" value="HETEROKARYON INCOMPATIBILITY DOMAIN-CONTAINING PROTEIN"/>
    <property type="match status" value="1"/>
</dbReference>
<sequence length="468" mass="52665">MGYSRASNVCIWLGEGDEEGRSEKAMDFITDIIDFAVLERYAHDKRQAEKWYALSELMRDRWFSRRCIVQEIALARDATVHCGGSVVQWSDFSDAVSLLVSNQEMIRSLFDPSEWREGDNTLGDVGSDPRDLIYSVVAIASDTSRRVWNRFASPRQPPPFELTADYKQSDVNVYKTFTKFCVLTSKSLDIICRPWAMPPRVLEEGMQFMPSWIPLLSRSEFGAPEEIYGGRKNGEVLVGPAGSPVYRASGNLGNITDAKSSDVKFLLGSEGDVLRAKGKLLGVISQVSQRTTGGVILRESLRMAGWRGIEAGGHSVPDSVWRTLVADRGRDGRLAPPWYQRACLRCLEMADRLNNGDLNVGELLQGHLRMLREYLLRVRDVTWNRRFFAIEMSLHDVKRAKPDYGLCPPETQVGDDVCVLFGCSVPVVLREMSDGHVELVGEAYLHGYMDGEGVEGLSKYDIREYKIR</sequence>
<dbReference type="Proteomes" id="UP000639643">
    <property type="component" value="Unassembled WGS sequence"/>
</dbReference>
<organism evidence="1 2">
    <name type="scientific">Colletotrichum musicola</name>
    <dbReference type="NCBI Taxonomy" id="2175873"/>
    <lineage>
        <taxon>Eukaryota</taxon>
        <taxon>Fungi</taxon>
        <taxon>Dikarya</taxon>
        <taxon>Ascomycota</taxon>
        <taxon>Pezizomycotina</taxon>
        <taxon>Sordariomycetes</taxon>
        <taxon>Hypocreomycetidae</taxon>
        <taxon>Glomerellales</taxon>
        <taxon>Glomerellaceae</taxon>
        <taxon>Colletotrichum</taxon>
        <taxon>Colletotrichum orchidearum species complex</taxon>
    </lineage>
</organism>
<protein>
    <recommendedName>
        <fullName evidence="3">Heterokaryon incompatibility domain-containing protein</fullName>
    </recommendedName>
</protein>
<evidence type="ECO:0000313" key="2">
    <source>
        <dbReference type="Proteomes" id="UP000639643"/>
    </source>
</evidence>
<reference evidence="1" key="1">
    <citation type="journal article" date="2020" name="Phytopathology">
        <title>Genome Sequence Resources of Colletotrichum truncatum, C. plurivorum, C. musicola, and C. sojae: Four Species Pathogenic to Soybean (Glycine max).</title>
        <authorList>
            <person name="Rogerio F."/>
            <person name="Boufleur T.R."/>
            <person name="Ciampi-Guillardi M."/>
            <person name="Sukno S.A."/>
            <person name="Thon M.R."/>
            <person name="Massola Junior N.S."/>
            <person name="Baroncelli R."/>
        </authorList>
    </citation>
    <scope>NUCLEOTIDE SEQUENCE</scope>
    <source>
        <strain evidence="1">LFN0074</strain>
    </source>
</reference>
<dbReference type="OrthoDB" id="3477286at2759"/>
<dbReference type="PANTHER" id="PTHR24148">
    <property type="entry name" value="ANKYRIN REPEAT DOMAIN-CONTAINING PROTEIN 39 HOMOLOG-RELATED"/>
    <property type="match status" value="1"/>
</dbReference>
<proteinExistence type="predicted"/>
<name>A0A8H6JY62_9PEZI</name>
<comment type="caution">
    <text evidence="1">The sequence shown here is derived from an EMBL/GenBank/DDBJ whole genome shotgun (WGS) entry which is preliminary data.</text>
</comment>
<gene>
    <name evidence="1" type="ORF">CMUS01_11504</name>
</gene>
<evidence type="ECO:0000313" key="1">
    <source>
        <dbReference type="EMBL" id="KAF6820841.1"/>
    </source>
</evidence>
<keyword evidence="2" id="KW-1185">Reference proteome</keyword>